<organism evidence="1">
    <name type="scientific">marine sediment metagenome</name>
    <dbReference type="NCBI Taxonomy" id="412755"/>
    <lineage>
        <taxon>unclassified sequences</taxon>
        <taxon>metagenomes</taxon>
        <taxon>ecological metagenomes</taxon>
    </lineage>
</organism>
<sequence length="200" mass="22176">FQSALDLNKRVIEYFWDEEDGGFYLTADDSETLLVRPKEVYDGAVPSGNSVAMLNLLRLSSITGDADLEEKAAQIGRTFSQRVKSAPAAYTQLMVALDFAIGPSYELIISGDSKADDTKVMLKALRQQFVPNKVVVLHPTEQDSPDIDMLLEFLKDYPSIDGKATAYVCLDYACKLPTTDVEIMVRLLTPKPVEETQDSN</sequence>
<evidence type="ECO:0000313" key="1">
    <source>
        <dbReference type="EMBL" id="GAI10588.1"/>
    </source>
</evidence>
<dbReference type="InterPro" id="IPR008928">
    <property type="entry name" value="6-hairpin_glycosidase_sf"/>
</dbReference>
<dbReference type="PANTHER" id="PTHR42899:SF1">
    <property type="entry name" value="SPERMATOGENESIS-ASSOCIATED PROTEIN 20"/>
    <property type="match status" value="1"/>
</dbReference>
<dbReference type="GO" id="GO:0005975">
    <property type="term" value="P:carbohydrate metabolic process"/>
    <property type="evidence" value="ECO:0007669"/>
    <property type="project" value="InterPro"/>
</dbReference>
<dbReference type="SUPFAM" id="SSF48208">
    <property type="entry name" value="Six-hairpin glycosidases"/>
    <property type="match status" value="1"/>
</dbReference>
<dbReference type="AlphaFoldDB" id="X1KV60"/>
<dbReference type="EMBL" id="BARV01010302">
    <property type="protein sequence ID" value="GAI10588.1"/>
    <property type="molecule type" value="Genomic_DNA"/>
</dbReference>
<accession>X1KV60</accession>
<dbReference type="InterPro" id="IPR024705">
    <property type="entry name" value="Ssp411"/>
</dbReference>
<name>X1KV60_9ZZZZ</name>
<reference evidence="1" key="1">
    <citation type="journal article" date="2014" name="Front. Microbiol.">
        <title>High frequency of phylogenetically diverse reductive dehalogenase-homologous genes in deep subseafloor sedimentary metagenomes.</title>
        <authorList>
            <person name="Kawai M."/>
            <person name="Futagami T."/>
            <person name="Toyoda A."/>
            <person name="Takaki Y."/>
            <person name="Nishi S."/>
            <person name="Hori S."/>
            <person name="Arai W."/>
            <person name="Tsubouchi T."/>
            <person name="Morono Y."/>
            <person name="Uchiyama I."/>
            <person name="Ito T."/>
            <person name="Fujiyama A."/>
            <person name="Inagaki F."/>
            <person name="Takami H."/>
        </authorList>
    </citation>
    <scope>NUCLEOTIDE SEQUENCE</scope>
    <source>
        <strain evidence="1">Expedition CK06-06</strain>
    </source>
</reference>
<gene>
    <name evidence="1" type="ORF">S06H3_19995</name>
</gene>
<feature type="non-terminal residue" evidence="1">
    <location>
        <position position="1"/>
    </location>
</feature>
<proteinExistence type="predicted"/>
<evidence type="ECO:0008006" key="2">
    <source>
        <dbReference type="Google" id="ProtNLM"/>
    </source>
</evidence>
<dbReference type="PANTHER" id="PTHR42899">
    <property type="entry name" value="SPERMATOGENESIS-ASSOCIATED PROTEIN 20"/>
    <property type="match status" value="1"/>
</dbReference>
<comment type="caution">
    <text evidence="1">The sequence shown here is derived from an EMBL/GenBank/DDBJ whole genome shotgun (WGS) entry which is preliminary data.</text>
</comment>
<protein>
    <recommendedName>
        <fullName evidence="2">Thioredoxin domain-containing protein</fullName>
    </recommendedName>
</protein>